<dbReference type="CDD" id="cd05930">
    <property type="entry name" value="A_NRPS"/>
    <property type="match status" value="1"/>
</dbReference>
<dbReference type="Pfam" id="PF13193">
    <property type="entry name" value="AMP-binding_C"/>
    <property type="match status" value="3"/>
</dbReference>
<dbReference type="GO" id="GO:0008610">
    <property type="term" value="P:lipid biosynthetic process"/>
    <property type="evidence" value="ECO:0007669"/>
    <property type="project" value="UniProtKB-ARBA"/>
</dbReference>
<keyword evidence="8" id="KW-0511">Multifunctional enzyme</keyword>
<dbReference type="FunFam" id="2.30.38.10:FF:000001">
    <property type="entry name" value="Non-ribosomal peptide synthetase PvdI"/>
    <property type="match status" value="1"/>
</dbReference>
<dbReference type="Gene3D" id="3.40.50.1820">
    <property type="entry name" value="alpha/beta hydrolase"/>
    <property type="match status" value="1"/>
</dbReference>
<dbReference type="Gene3D" id="3.30.559.30">
    <property type="entry name" value="Nonribosomal peptide synthetase, condensation domain"/>
    <property type="match status" value="4"/>
</dbReference>
<dbReference type="InterPro" id="IPR023213">
    <property type="entry name" value="CAT-like_dom_sf"/>
</dbReference>
<evidence type="ECO:0000313" key="11">
    <source>
        <dbReference type="Proteomes" id="UP000007523"/>
    </source>
</evidence>
<feature type="domain" description="Carrier" evidence="9">
    <location>
        <begin position="3082"/>
        <end position="3156"/>
    </location>
</feature>
<dbReference type="NCBIfam" id="TIGR01720">
    <property type="entry name" value="NRPS-para261"/>
    <property type="match status" value="1"/>
</dbReference>
<dbReference type="CDD" id="cd19534">
    <property type="entry name" value="E_NRPS"/>
    <property type="match status" value="1"/>
</dbReference>
<reference evidence="10 11" key="1">
    <citation type="journal article" date="2012" name="J. Bacteriol.">
        <title>Complete Genome Sequence of Paenibacillus mucilaginosus 3016, a Bacterium Functional as Microbial Fertilizer.</title>
        <authorList>
            <person name="Ma M."/>
            <person name="Wang Z."/>
            <person name="Li L."/>
            <person name="Jiang X."/>
            <person name="Guan D."/>
            <person name="Cao F."/>
            <person name="Chen H."/>
            <person name="Wang X."/>
            <person name="Shen D."/>
            <person name="Du B."/>
            <person name="Li J."/>
        </authorList>
    </citation>
    <scope>NUCLEOTIDE SEQUENCE [LARGE SCALE GENOMIC DNA]</scope>
    <source>
        <strain evidence="10 11">3016</strain>
    </source>
</reference>
<dbReference type="InterPro" id="IPR009081">
    <property type="entry name" value="PP-bd_ACP"/>
</dbReference>
<dbReference type="InterPro" id="IPR020845">
    <property type="entry name" value="AMP-binding_CS"/>
</dbReference>
<keyword evidence="7" id="KW-0045">Antibiotic biosynthesis</keyword>
<evidence type="ECO:0000313" key="10">
    <source>
        <dbReference type="EMBL" id="AFC30709.1"/>
    </source>
</evidence>
<dbReference type="PROSITE" id="PS50075">
    <property type="entry name" value="CARRIER"/>
    <property type="match status" value="3"/>
</dbReference>
<dbReference type="GO" id="GO:0044550">
    <property type="term" value="P:secondary metabolite biosynthetic process"/>
    <property type="evidence" value="ECO:0007669"/>
    <property type="project" value="TreeGrafter"/>
</dbReference>
<dbReference type="Proteomes" id="UP000007523">
    <property type="component" value="Chromosome"/>
</dbReference>
<dbReference type="RefSeq" id="WP_014370607.1">
    <property type="nucleotide sequence ID" value="NC_016935.1"/>
</dbReference>
<dbReference type="InterPro" id="IPR010060">
    <property type="entry name" value="NRPS_synth"/>
</dbReference>
<dbReference type="NCBIfam" id="TIGR01733">
    <property type="entry name" value="AA-adenyl-dom"/>
    <property type="match status" value="3"/>
</dbReference>
<dbReference type="Gene3D" id="3.30.559.10">
    <property type="entry name" value="Chloramphenicol acetyltransferase-like domain"/>
    <property type="match status" value="4"/>
</dbReference>
<dbReference type="InterPro" id="IPR045851">
    <property type="entry name" value="AMP-bd_C_sf"/>
</dbReference>
<evidence type="ECO:0000256" key="6">
    <source>
        <dbReference type="ARBA" id="ARBA00022737"/>
    </source>
</evidence>
<dbReference type="Gene3D" id="2.30.38.10">
    <property type="entry name" value="Luciferase, Domain 3"/>
    <property type="match status" value="2"/>
</dbReference>
<dbReference type="InterPro" id="IPR006162">
    <property type="entry name" value="Ppantetheine_attach_site"/>
</dbReference>
<dbReference type="InterPro" id="IPR029058">
    <property type="entry name" value="AB_hydrolase_fold"/>
</dbReference>
<dbReference type="FunFam" id="1.10.1200.10:FF:000005">
    <property type="entry name" value="Nonribosomal peptide synthetase 1"/>
    <property type="match status" value="2"/>
</dbReference>
<dbReference type="SUPFAM" id="SSF52777">
    <property type="entry name" value="CoA-dependent acyltransferases"/>
    <property type="match status" value="8"/>
</dbReference>
<dbReference type="GO" id="GO:0016874">
    <property type="term" value="F:ligase activity"/>
    <property type="evidence" value="ECO:0007669"/>
    <property type="project" value="UniProtKB-KW"/>
</dbReference>
<dbReference type="InterPro" id="IPR025110">
    <property type="entry name" value="AMP-bd_C"/>
</dbReference>
<dbReference type="Pfam" id="PF00550">
    <property type="entry name" value="PP-binding"/>
    <property type="match status" value="3"/>
</dbReference>
<proteinExistence type="inferred from homology"/>
<dbReference type="Gene3D" id="3.40.50.980">
    <property type="match status" value="4"/>
</dbReference>
<keyword evidence="3" id="KW-0596">Phosphopantetheine</keyword>
<accession>H6NFR9</accession>
<dbReference type="CDD" id="cd17643">
    <property type="entry name" value="A_NRPS_Cytc1-like"/>
    <property type="match status" value="1"/>
</dbReference>
<dbReference type="Pfam" id="PF00668">
    <property type="entry name" value="Condensation"/>
    <property type="match status" value="4"/>
</dbReference>
<dbReference type="GO" id="GO:0017000">
    <property type="term" value="P:antibiotic biosynthetic process"/>
    <property type="evidence" value="ECO:0007669"/>
    <property type="project" value="UniProtKB-KW"/>
</dbReference>
<evidence type="ECO:0000256" key="3">
    <source>
        <dbReference type="ARBA" id="ARBA00022450"/>
    </source>
</evidence>
<dbReference type="CDD" id="cd19531">
    <property type="entry name" value="LCL_NRPS-like"/>
    <property type="match status" value="2"/>
</dbReference>
<dbReference type="STRING" id="1116391.PM3016_3906"/>
<dbReference type="FunFam" id="3.40.50.980:FF:000002">
    <property type="entry name" value="Enterobactin synthetase component F"/>
    <property type="match status" value="1"/>
</dbReference>
<feature type="domain" description="Carrier" evidence="9">
    <location>
        <begin position="2024"/>
        <end position="2099"/>
    </location>
</feature>
<dbReference type="PROSITE" id="PS00012">
    <property type="entry name" value="PHOSPHOPANTETHEINE"/>
    <property type="match status" value="1"/>
</dbReference>
<dbReference type="Gene3D" id="1.10.1200.10">
    <property type="entry name" value="ACP-like"/>
    <property type="match status" value="2"/>
</dbReference>
<gene>
    <name evidence="10" type="ORF">PM3016_3906</name>
</gene>
<evidence type="ECO:0000256" key="4">
    <source>
        <dbReference type="ARBA" id="ARBA00022553"/>
    </source>
</evidence>
<dbReference type="PANTHER" id="PTHR45527">
    <property type="entry name" value="NONRIBOSOMAL PEPTIDE SYNTHETASE"/>
    <property type="match status" value="1"/>
</dbReference>
<dbReference type="InterPro" id="IPR000873">
    <property type="entry name" value="AMP-dep_synth/lig_dom"/>
</dbReference>
<dbReference type="FunFam" id="3.40.50.12780:FF:000012">
    <property type="entry name" value="Non-ribosomal peptide synthetase"/>
    <property type="match status" value="3"/>
</dbReference>
<evidence type="ECO:0000256" key="5">
    <source>
        <dbReference type="ARBA" id="ARBA00022598"/>
    </source>
</evidence>
<evidence type="ECO:0000256" key="1">
    <source>
        <dbReference type="ARBA" id="ARBA00001957"/>
    </source>
</evidence>
<organism evidence="10 11">
    <name type="scientific">Paenibacillus mucilaginosus 3016</name>
    <dbReference type="NCBI Taxonomy" id="1116391"/>
    <lineage>
        <taxon>Bacteria</taxon>
        <taxon>Bacillati</taxon>
        <taxon>Bacillota</taxon>
        <taxon>Bacilli</taxon>
        <taxon>Bacillales</taxon>
        <taxon>Paenibacillaceae</taxon>
        <taxon>Paenibacillus</taxon>
    </lineage>
</organism>
<dbReference type="InterPro" id="IPR001242">
    <property type="entry name" value="Condensation_dom"/>
</dbReference>
<name>H6NFR9_9BACL</name>
<evidence type="ECO:0000259" key="9">
    <source>
        <dbReference type="PROSITE" id="PS50075"/>
    </source>
</evidence>
<dbReference type="CDD" id="cd19543">
    <property type="entry name" value="DCL_NRPS"/>
    <property type="match status" value="1"/>
</dbReference>
<evidence type="ECO:0000256" key="7">
    <source>
        <dbReference type="ARBA" id="ARBA00023194"/>
    </source>
</evidence>
<dbReference type="SMART" id="SM00823">
    <property type="entry name" value="PKS_PP"/>
    <property type="match status" value="3"/>
</dbReference>
<feature type="domain" description="Carrier" evidence="9">
    <location>
        <begin position="969"/>
        <end position="1044"/>
    </location>
</feature>
<dbReference type="GO" id="GO:0005829">
    <property type="term" value="C:cytosol"/>
    <property type="evidence" value="ECO:0007669"/>
    <property type="project" value="TreeGrafter"/>
</dbReference>
<comment type="cofactor">
    <cofactor evidence="1">
        <name>pantetheine 4'-phosphate</name>
        <dbReference type="ChEBI" id="CHEBI:47942"/>
    </cofactor>
</comment>
<evidence type="ECO:0000256" key="8">
    <source>
        <dbReference type="ARBA" id="ARBA00023268"/>
    </source>
</evidence>
<keyword evidence="4" id="KW-0597">Phosphoprotein</keyword>
<dbReference type="Gene3D" id="3.40.50.12780">
    <property type="entry name" value="N-terminal domain of ligase-like"/>
    <property type="match status" value="1"/>
</dbReference>
<dbReference type="FunFam" id="3.40.50.980:FF:000001">
    <property type="entry name" value="Non-ribosomal peptide synthetase"/>
    <property type="match status" value="3"/>
</dbReference>
<dbReference type="EMBL" id="CP003235">
    <property type="protein sequence ID" value="AFC30709.1"/>
    <property type="molecule type" value="Genomic_DNA"/>
</dbReference>
<dbReference type="KEGG" id="pmq:PM3016_3906"/>
<dbReference type="InterPro" id="IPR020806">
    <property type="entry name" value="PKS_PP-bd"/>
</dbReference>
<dbReference type="GO" id="GO:0043041">
    <property type="term" value="P:amino acid activation for nonribosomal peptide biosynthetic process"/>
    <property type="evidence" value="ECO:0007669"/>
    <property type="project" value="TreeGrafter"/>
</dbReference>
<dbReference type="PROSITE" id="PS00455">
    <property type="entry name" value="AMP_BINDING"/>
    <property type="match status" value="3"/>
</dbReference>
<evidence type="ECO:0000256" key="2">
    <source>
        <dbReference type="ARBA" id="ARBA00006432"/>
    </source>
</evidence>
<dbReference type="Pfam" id="PF00501">
    <property type="entry name" value="AMP-binding"/>
    <property type="match status" value="3"/>
</dbReference>
<dbReference type="Gene3D" id="3.30.300.30">
    <property type="match status" value="3"/>
</dbReference>
<protein>
    <submittedName>
        <fullName evidence="10">Tyrocidine synthetase 2</fullName>
    </submittedName>
</protein>
<dbReference type="InterPro" id="IPR010071">
    <property type="entry name" value="AA_adenyl_dom"/>
</dbReference>
<dbReference type="InterPro" id="IPR042099">
    <property type="entry name" value="ANL_N_sf"/>
</dbReference>
<keyword evidence="11" id="KW-1185">Reference proteome</keyword>
<dbReference type="SUPFAM" id="SSF47336">
    <property type="entry name" value="ACP-like"/>
    <property type="match status" value="3"/>
</dbReference>
<dbReference type="NCBIfam" id="NF003417">
    <property type="entry name" value="PRK04813.1"/>
    <property type="match status" value="3"/>
</dbReference>
<dbReference type="CDD" id="cd12117">
    <property type="entry name" value="A_NRPS_Srf_like"/>
    <property type="match status" value="1"/>
</dbReference>
<dbReference type="HOGENOM" id="CLU_000022_0_0_9"/>
<dbReference type="GO" id="GO:0031177">
    <property type="term" value="F:phosphopantetheine binding"/>
    <property type="evidence" value="ECO:0007669"/>
    <property type="project" value="InterPro"/>
</dbReference>
<sequence>MATKLQVQDIIGLTPMQEGMLYDSLREGSERTYVEQLTVKLTGPLEPPHAEEAFRRLMARHDIFRTVYKISPSDKPVGIVLKERSVRLHTEDWSDLSPEELEDRAAEFKERDLSLGFRLDRDVPLRLAVLKTGQMSFELLFTFHHIILDGWSLGIMLQEFLALYTGLCDGRSVELPPAQPFSRYVHWLENQDREQAGAYWAKLLEGYDTAAEWPNHGRTPSVREGYDKRVFEFAFSRELTQALQELALSASATLHALVQTLWGILLQRYSGTKDVVFGTVVHGRPAELPGLERAVGLFINTVPVRIRDLEQTLGEMAASVSRGTWDAKPYETYPLYEILAMSELKQGLFDHVIAFENMPVPENDVWKDSGLRVEGMSMVEQTGYPLHLNIVPEEELRFQITYNASVFESSVIEGIGRHLSELARQAAQRGPQQHISQMTLLSHQEEQELLHLSEMGDGSDYPEEATLTSLFEDQVRQHPEHTAVVFSGRQISYSELNVLANRISWRLKELGVGPEVRVALLLERSALMIAAMLGVLKAGGAYVPVDPAHPEERAALMLRDSGAAVLLTDRSPSFAVGDAAVLFVDDPALSACSRENPPASQGPAQLAYVLYTSGTTGTPKGVMVEHRQVVQLLKQKGLPLAFGPEDVWTVFHAYTFDFSVWEIFGALLSGGRCVVVPKQTAQHPAHFLELLERHEVTVLNQTPTAFAALIQEINDQARHPRLRLRYVIFGGEALQPRILLPWVEAYPETRLINMYGITETTVHVTLKEIGGHDLSAGRSLIGKPLPALRCRVLDEQGRLVPAGAAGELYVGGAGVTRGYAGREDLTRERYLADPFAPGERLYRTGDRVRLLPGGELEYLGRLDQQVKIRGHRIETGEIEHALLSHPDVAEAIVLPAAEEGGDALCAYVVLREGGGTSGLRRFLLDRLPDYMVPAYFIPLASMPRTATGKLDRRALPAPVSARSREAYVPPRDELEASLAAIWQEVLGVEEAGIRDSFFELGGHSLKAAALTAKLLRRLGRTVTLKQLFAGPTIEELAAVLRAEALAPETAGEPARSMSIPAAPAAEHYPLTPAQRRMYLLNRLETEGTHYHITGAVELRGALEPERLKLALGRLMQRHEALRTSFRVQDGELCQTIHPDVSLEVERYTAEEERMPGVLQAFVRPFDPGRAPLLRAALVRLPEQRQILLLDVHHLISDAVSLQVMLSELSALYRGESLAPLPVQYKDYAVWLHGREGLEEDRQAEAFWLGSMSGELPSRELPADRPRTLVQTFEGERLPVLLDPELHRLLRETERQTGTTTFMVLLAVYQILLAKYTGQEDIVVGTPVAGRSHDEVQHLIGLFMNTLAMRGRPEPSRTFSDYLDEVKSFALAAFEHGAYPLERLLEKLEIPRELGRNPLYDAMIIMQNAPKPYLELDGVAVRPYPLENRTAPLELILEAVETEEGQLRLTLQYNTALFHRETAERMLSHYIHLLRQALSDPQAAIGALELAGPLEKERLLSASLGRQDLPLSEDPVHARFEGQAELLGAKEAVIFRGSPVTYADLNRQANRWARVLAMRGVGRGSLVAVRMERSAGLLAALLAVLKSGAAYLPIDPAYPDEAVRRMLGHSGASLLLMDAAVQQPRSESGTESADVPGFAGSVLRVSELEAQSAELDGTNLPVLSGSGDLAYVIYTSGSTGMPKGVMIEHGAVVHYIDALCADFSFDTCRRILSLTTVSFDIFVTESLAALACGMTVLLASGEEQDNPEHWARLIADHGADVLQTTPSRLRMLEQVSGGFRSLGGLKLLMVGGEAFPEGLLHELQRTLDARLLNVYGPSETTVWSTWHDVTGEDHPYIGRPLGRTRAYVLSPEGRLLPDGIPGELVLGGPGVARGYLHDPARTAERFVYDPWFPGERMYRTGDRVKRTANGTLQYLGRLDEQVKISGYRIEPGEVEAALNAYPPVEQAAVVCRTDRQGDLYLCAYVTGSLELDPAELRLHLAGLLPAYKVPSRFVQLPSLPLTPSGKINRKALPEPPEEELAGHLPPQTPAELRLAQLWSEVLGRGRIGAGDSFFELGGTSLKAARLIHSLQAGLDVHLPLRDIFRFPVLRDLARHVELQQKRTLEPILSAGGPGSYPMSSAQRRIYFMNELDPGAPVYHMPAYFLAEGALDMHRFRSALEELAGRHESLRTSFGIVEGKPVQRVHATAEVEIETYTAGDLEEAKELAERFIRPFDLGRAPLLRVGLVRITDRLHVVLTDMHHIISDGMSLEVLRAELASLYAGSPLPDLSAQYKDYAVWQSGQMEGEAYRELEAYWLEKFADGVPALNLGTDRTRPPQLSFEGDAVEFRAAPELYQRLTRLAGSSGTTMYMVLLAGFKLLLHKYTGQEELVVGSPAAARPHPQLQGVIGMFVNMLSLRTKPQADKTFRSYLQEVKQEVLDSEAHSGYPFETLVDRLQPERDLSRNPLFDVVFLHQNTSASTRLSGDLVIRSLPWQPSSAKFDWTLEALDTGQELVFTLQYATRLFERTTAERAAVHLLRILQQVSLFPEIELGELYLLDEAEERQVLKAFNPEASVYPAGRTIHALFEEQAERQPERAALQLPDGPVTYGELNRQADGLAAVLRRRGMGPEQVVGVLTERNRGHFAATLAILKAGGAYLHLDPELPDERIRSLLQDSGAAAVFAPEAFRSRVGPGIPVIDPEAEALSEPLHEGVRTTGEEPAGSPRSLAYVMYTSGSTGKPKGVMVEHRSVLRLLFGTNYVEFREDDRLLLTGGIGFDATTFEIWGALLHGLTLHLCPKEILLDAERLKEEIEKQGITMMWLTSPLHDALLQMREDCFASLRWLFVGGDIVSPRQAEITLKHAPALKLVNGYGPTENTTFTTAYRIGRPSGEVIPIGRPLANSAVYILDSRLRPQPVGVSGELYAGGDGVARGYLNNEQLTAERFLPDPFAPGGRMYRTGDLAKWLPDGNIVFLGRADTQLKIRGYRIEPGEIEGKLLTHPAVRQALVTAYQEESGAAALCAYLVAGAGDPAGGPSGAPAESDALLHALKVDLAAGLPAYMVPEVLMLVDELPLTANGKVDRGRLPRPVREKEGSQAVPEAAAAGSDMEALLLRVWRDVLGRPGFGAKENFFEGGGDSIKGIQIAARLREHGLRLEIRDLFRYPAVTQLAPHIKPYKSVIPQEPVEGPVPFTPVQLWWLEQHPQLLHHFNQSMLLHSRDRLSAEPLDRALLRLAEHHDALRLRLDPDEEGILRQRNAGLHEAAVRFLVRDVREEASEAEAVLRYSEELQRSLDLHRGPLLAAGLFQASDGDHLLIAVHHLAVDGVSWRILLQDLFQGYEQAVRGEAIQLPEKTTSFRTWAEELQAYARQQKLLRQADYWARVEAADCGPLFGSSGDMGRGEPSSRTVTVTWTAEETERLHAANRTYATDINDLLLAALGRTLCGWTGKEAVLLHLEGHGREEVLPSADVTRTIGWFTSIFPVVLRSRPDGSLGGHLIDTKEMLRSIPDKGFGYGVLKYLTPAELRPQLLCGVQPDVSFNYLGEFGQEAGAGRFGPSRFEGGAPADPAMRRAHTLDIIGASSQGCLQLDWVYNAGRIPEKDVKALAERYKRELLELARHCLEKEEAVATPSDVGLGLDLSMDELDEISLLVSTKLKR</sequence>
<keyword evidence="5" id="KW-0436">Ligase</keyword>
<dbReference type="FunFam" id="3.30.300.30:FF:000015">
    <property type="entry name" value="Nonribosomal peptide synthase SidD"/>
    <property type="match status" value="1"/>
</dbReference>
<comment type="similarity">
    <text evidence="2">Belongs to the ATP-dependent AMP-binding enzyme family.</text>
</comment>
<dbReference type="PANTHER" id="PTHR45527:SF14">
    <property type="entry name" value="PLIPASTATIN SYNTHASE SUBUNIT B"/>
    <property type="match status" value="1"/>
</dbReference>
<keyword evidence="6" id="KW-0677">Repeat</keyword>
<dbReference type="InterPro" id="IPR036736">
    <property type="entry name" value="ACP-like_sf"/>
</dbReference>
<dbReference type="SUPFAM" id="SSF56801">
    <property type="entry name" value="Acetyl-CoA synthetase-like"/>
    <property type="match status" value="3"/>
</dbReference>